<organism evidence="1 2">
    <name type="scientific">Aphis glycines</name>
    <name type="common">Soybean aphid</name>
    <dbReference type="NCBI Taxonomy" id="307491"/>
    <lineage>
        <taxon>Eukaryota</taxon>
        <taxon>Metazoa</taxon>
        <taxon>Ecdysozoa</taxon>
        <taxon>Arthropoda</taxon>
        <taxon>Hexapoda</taxon>
        <taxon>Insecta</taxon>
        <taxon>Pterygota</taxon>
        <taxon>Neoptera</taxon>
        <taxon>Paraneoptera</taxon>
        <taxon>Hemiptera</taxon>
        <taxon>Sternorrhyncha</taxon>
        <taxon>Aphidomorpha</taxon>
        <taxon>Aphidoidea</taxon>
        <taxon>Aphididae</taxon>
        <taxon>Aphidini</taxon>
        <taxon>Aphis</taxon>
        <taxon>Aphis</taxon>
    </lineage>
</organism>
<dbReference type="EMBL" id="VYZN01000079">
    <property type="protein sequence ID" value="KAE9523548.1"/>
    <property type="molecule type" value="Genomic_DNA"/>
</dbReference>
<comment type="caution">
    <text evidence="1">The sequence shown here is derived from an EMBL/GenBank/DDBJ whole genome shotgun (WGS) entry which is preliminary data.</text>
</comment>
<evidence type="ECO:0000313" key="2">
    <source>
        <dbReference type="Proteomes" id="UP000475862"/>
    </source>
</evidence>
<proteinExistence type="predicted"/>
<evidence type="ECO:0000313" key="1">
    <source>
        <dbReference type="EMBL" id="KAE9523548.1"/>
    </source>
</evidence>
<dbReference type="AlphaFoldDB" id="A0A6G0SZH1"/>
<reference evidence="1 2" key="1">
    <citation type="submission" date="2019-08" db="EMBL/GenBank/DDBJ databases">
        <title>The genome of the soybean aphid Biotype 1, its phylome, world population structure and adaptation to the North American continent.</title>
        <authorList>
            <person name="Giordano R."/>
            <person name="Donthu R.K."/>
            <person name="Hernandez A.G."/>
            <person name="Wright C.L."/>
            <person name="Zimin A.V."/>
        </authorList>
    </citation>
    <scope>NUCLEOTIDE SEQUENCE [LARGE SCALE GENOMIC DNA]</scope>
    <source>
        <tissue evidence="1">Whole aphids</tissue>
    </source>
</reference>
<gene>
    <name evidence="1" type="ORF">AGLY_016100</name>
</gene>
<protein>
    <submittedName>
        <fullName evidence="1">Uncharacterized protein</fullName>
    </submittedName>
</protein>
<keyword evidence="2" id="KW-1185">Reference proteome</keyword>
<sequence length="208" mass="21422">MWQRGGWSTASGADDGSGGVLAPAAAALPPAVVVVGSCGTVSHLPSRSHGTTVSNVVTSTGQSLMRSRPRYSSLAAGRSVVALCAVCEAICPCLVPLGARLTLFCCSFVCGHTQSRPVRRDAALLFPSCTRINVSNVRRLSQSTVVVVVHGRRPPPSPLTEATALDTLPENDQAHSSAVQLITPFDNPTSFSDVAATTDSSSSSSSTT</sequence>
<dbReference type="Proteomes" id="UP000475862">
    <property type="component" value="Unassembled WGS sequence"/>
</dbReference>
<accession>A0A6G0SZH1</accession>
<name>A0A6G0SZH1_APHGL</name>